<comment type="subcellular location">
    <subcellularLocation>
        <location evidence="1">Endomembrane system</location>
        <topology evidence="1">Multi-pass membrane protein</topology>
    </subcellularLocation>
</comment>
<dbReference type="RefSeq" id="WP_380718987.1">
    <property type="nucleotide sequence ID" value="NZ_JBHSGI010000024.1"/>
</dbReference>
<organism evidence="7 8">
    <name type="scientific">Seohaeicola nanhaiensis</name>
    <dbReference type="NCBI Taxonomy" id="1387282"/>
    <lineage>
        <taxon>Bacteria</taxon>
        <taxon>Pseudomonadati</taxon>
        <taxon>Pseudomonadota</taxon>
        <taxon>Alphaproteobacteria</taxon>
        <taxon>Rhodobacterales</taxon>
        <taxon>Roseobacteraceae</taxon>
        <taxon>Seohaeicola</taxon>
    </lineage>
</organism>
<dbReference type="InterPro" id="IPR020846">
    <property type="entry name" value="MFS_dom"/>
</dbReference>
<feature type="transmembrane region" description="Helical" evidence="5">
    <location>
        <begin position="79"/>
        <end position="97"/>
    </location>
</feature>
<dbReference type="InterPro" id="IPR011701">
    <property type="entry name" value="MFS"/>
</dbReference>
<keyword evidence="2 5" id="KW-0812">Transmembrane</keyword>
<keyword evidence="4 5" id="KW-0472">Membrane</keyword>
<dbReference type="Gene3D" id="1.20.1250.20">
    <property type="entry name" value="MFS general substrate transporter like domains"/>
    <property type="match status" value="2"/>
</dbReference>
<evidence type="ECO:0000256" key="2">
    <source>
        <dbReference type="ARBA" id="ARBA00022692"/>
    </source>
</evidence>
<evidence type="ECO:0000259" key="6">
    <source>
        <dbReference type="PROSITE" id="PS50850"/>
    </source>
</evidence>
<feature type="transmembrane region" description="Helical" evidence="5">
    <location>
        <begin position="245"/>
        <end position="266"/>
    </location>
</feature>
<accession>A0ABV9KJM9</accession>
<evidence type="ECO:0000256" key="4">
    <source>
        <dbReference type="ARBA" id="ARBA00023136"/>
    </source>
</evidence>
<evidence type="ECO:0000256" key="1">
    <source>
        <dbReference type="ARBA" id="ARBA00004127"/>
    </source>
</evidence>
<evidence type="ECO:0000256" key="5">
    <source>
        <dbReference type="SAM" id="Phobius"/>
    </source>
</evidence>
<dbReference type="EMBL" id="JBHSGI010000024">
    <property type="protein sequence ID" value="MFC4670218.1"/>
    <property type="molecule type" value="Genomic_DNA"/>
</dbReference>
<feature type="transmembrane region" description="Helical" evidence="5">
    <location>
        <begin position="134"/>
        <end position="156"/>
    </location>
</feature>
<feature type="transmembrane region" description="Helical" evidence="5">
    <location>
        <begin position="306"/>
        <end position="324"/>
    </location>
</feature>
<feature type="transmembrane region" description="Helical" evidence="5">
    <location>
        <begin position="168"/>
        <end position="191"/>
    </location>
</feature>
<reference evidence="8" key="1">
    <citation type="journal article" date="2019" name="Int. J. Syst. Evol. Microbiol.">
        <title>The Global Catalogue of Microorganisms (GCM) 10K type strain sequencing project: providing services to taxonomists for standard genome sequencing and annotation.</title>
        <authorList>
            <consortium name="The Broad Institute Genomics Platform"/>
            <consortium name="The Broad Institute Genome Sequencing Center for Infectious Disease"/>
            <person name="Wu L."/>
            <person name="Ma J."/>
        </authorList>
    </citation>
    <scope>NUCLEOTIDE SEQUENCE [LARGE SCALE GENOMIC DNA]</scope>
    <source>
        <strain evidence="8">CGMCC 4.7283</strain>
    </source>
</reference>
<dbReference type="Proteomes" id="UP001595973">
    <property type="component" value="Unassembled WGS sequence"/>
</dbReference>
<feature type="transmembrane region" description="Helical" evidence="5">
    <location>
        <begin position="7"/>
        <end position="27"/>
    </location>
</feature>
<feature type="transmembrane region" description="Helical" evidence="5">
    <location>
        <begin position="375"/>
        <end position="393"/>
    </location>
</feature>
<dbReference type="InterPro" id="IPR036259">
    <property type="entry name" value="MFS_trans_sf"/>
</dbReference>
<feature type="domain" description="Major facilitator superfamily (MFS) profile" evidence="6">
    <location>
        <begin position="4"/>
        <end position="399"/>
    </location>
</feature>
<gene>
    <name evidence="7" type="ORF">ACFO5X_16760</name>
</gene>
<protein>
    <submittedName>
        <fullName evidence="7">MFS transporter</fullName>
    </submittedName>
</protein>
<dbReference type="Pfam" id="PF07690">
    <property type="entry name" value="MFS_1"/>
    <property type="match status" value="1"/>
</dbReference>
<sequence length="399" mass="41313">MTQTLPLARLIGLALPFTAAYLLSELIRNINAVLAPALRADFGLTPSALGLMTAAFLAALAGAQLVVGPALDRFGPRRVLLATLGLAVLGALLFALAQSPAMLVLARFLIGLGLSACWTGAYKANTLWWPRERLPLVNALTIAVAGLGALAATAPAEWLLGLIGWRAMFLALAALAAGVALWIAVAVPATVGTTGPQATTRVFLHPAVRAILPASALCQGAWIAYQGLWAGVWLREALGLPPERAAAILMGLALAVILGQFAFGLLADRLARDDRRLYRLTFVLTAAFIAAQFALALGAAPAQGPLWALYGLFTAGPILSYALLVRLLPPAVSGRAIALLNLGALLSGVLLQGGLGTVIEALQARGWPPAQAQTAPFLAIAVLQAAALLNMGLRRPATL</sequence>
<dbReference type="SUPFAM" id="SSF103473">
    <property type="entry name" value="MFS general substrate transporter"/>
    <property type="match status" value="1"/>
</dbReference>
<dbReference type="PANTHER" id="PTHR43826:SF3">
    <property type="entry name" value="GLUCOSE-6-PHOSPHATE EXCHANGER SLC37A4"/>
    <property type="match status" value="1"/>
</dbReference>
<evidence type="ECO:0000313" key="8">
    <source>
        <dbReference type="Proteomes" id="UP001595973"/>
    </source>
</evidence>
<evidence type="ECO:0000313" key="7">
    <source>
        <dbReference type="EMBL" id="MFC4670218.1"/>
    </source>
</evidence>
<proteinExistence type="predicted"/>
<evidence type="ECO:0000256" key="3">
    <source>
        <dbReference type="ARBA" id="ARBA00022989"/>
    </source>
</evidence>
<dbReference type="PANTHER" id="PTHR43826">
    <property type="entry name" value="GLUCOSE-6-PHOSPHATE EXCHANGER SLC37A4"/>
    <property type="match status" value="1"/>
</dbReference>
<feature type="transmembrane region" description="Helical" evidence="5">
    <location>
        <begin position="47"/>
        <end position="67"/>
    </location>
</feature>
<dbReference type="PROSITE" id="PS50850">
    <property type="entry name" value="MFS"/>
    <property type="match status" value="1"/>
</dbReference>
<feature type="transmembrane region" description="Helical" evidence="5">
    <location>
        <begin position="103"/>
        <end position="122"/>
    </location>
</feature>
<comment type="caution">
    <text evidence="7">The sequence shown here is derived from an EMBL/GenBank/DDBJ whole genome shotgun (WGS) entry which is preliminary data.</text>
</comment>
<feature type="transmembrane region" description="Helical" evidence="5">
    <location>
        <begin position="203"/>
        <end position="225"/>
    </location>
</feature>
<keyword evidence="3 5" id="KW-1133">Transmembrane helix</keyword>
<keyword evidence="8" id="KW-1185">Reference proteome</keyword>
<name>A0ABV9KJM9_9RHOB</name>
<dbReference type="InterPro" id="IPR051337">
    <property type="entry name" value="OPA_Antiporter"/>
</dbReference>
<feature type="transmembrane region" description="Helical" evidence="5">
    <location>
        <begin position="278"/>
        <end position="300"/>
    </location>
</feature>
<feature type="transmembrane region" description="Helical" evidence="5">
    <location>
        <begin position="336"/>
        <end position="355"/>
    </location>
</feature>